<dbReference type="Proteomes" id="UP000281708">
    <property type="component" value="Unassembled WGS sequence"/>
</dbReference>
<evidence type="ECO:0000259" key="9">
    <source>
        <dbReference type="PROSITE" id="PS50110"/>
    </source>
</evidence>
<dbReference type="InterPro" id="IPR001789">
    <property type="entry name" value="Sig_transdc_resp-reg_receiver"/>
</dbReference>
<feature type="modified residue" description="4-aspartylphosphate" evidence="7">
    <location>
        <position position="59"/>
    </location>
</feature>
<feature type="domain" description="Response regulatory" evidence="9">
    <location>
        <begin position="10"/>
        <end position="123"/>
    </location>
</feature>
<dbReference type="SUPFAM" id="SSF52172">
    <property type="entry name" value="CheY-like"/>
    <property type="match status" value="1"/>
</dbReference>
<evidence type="ECO:0000256" key="2">
    <source>
        <dbReference type="ARBA" id="ARBA00023012"/>
    </source>
</evidence>
<dbReference type="FunFam" id="1.10.10.10:FF:000033">
    <property type="entry name" value="DNA-binding response regulator MtrA"/>
    <property type="match status" value="1"/>
</dbReference>
<evidence type="ECO:0000256" key="6">
    <source>
        <dbReference type="ARBA" id="ARBA00035142"/>
    </source>
</evidence>
<keyword evidence="5" id="KW-0804">Transcription</keyword>
<protein>
    <recommendedName>
        <fullName evidence="6">DNA-binding response regulator MtrA</fullName>
    </recommendedName>
</protein>
<dbReference type="InterPro" id="IPR036388">
    <property type="entry name" value="WH-like_DNA-bd_sf"/>
</dbReference>
<dbReference type="AlphaFoldDB" id="A0A3L8P4J3"/>
<dbReference type="GO" id="GO:0005829">
    <property type="term" value="C:cytosol"/>
    <property type="evidence" value="ECO:0007669"/>
    <property type="project" value="TreeGrafter"/>
</dbReference>
<evidence type="ECO:0000256" key="5">
    <source>
        <dbReference type="ARBA" id="ARBA00023163"/>
    </source>
</evidence>
<dbReference type="RefSeq" id="WP_121805661.1">
    <property type="nucleotide sequence ID" value="NZ_RDBE01000006.1"/>
</dbReference>
<dbReference type="PANTHER" id="PTHR48111:SF21">
    <property type="entry name" value="DNA-BINDING DUAL MASTER TRANSCRIPTIONAL REGULATOR RPAA"/>
    <property type="match status" value="1"/>
</dbReference>
<dbReference type="OrthoDB" id="5511894at2"/>
<keyword evidence="4 8" id="KW-0238">DNA-binding</keyword>
<keyword evidence="2" id="KW-0902">Two-component regulatory system</keyword>
<dbReference type="GO" id="GO:0000156">
    <property type="term" value="F:phosphorelay response regulator activity"/>
    <property type="evidence" value="ECO:0007669"/>
    <property type="project" value="InterPro"/>
</dbReference>
<dbReference type="Gene3D" id="6.10.250.690">
    <property type="match status" value="1"/>
</dbReference>
<dbReference type="Pfam" id="PF00072">
    <property type="entry name" value="Response_reg"/>
    <property type="match status" value="1"/>
</dbReference>
<organism evidence="11 12">
    <name type="scientific">Nocardioides mangrovicus</name>
    <dbReference type="NCBI Taxonomy" id="2478913"/>
    <lineage>
        <taxon>Bacteria</taxon>
        <taxon>Bacillati</taxon>
        <taxon>Actinomycetota</taxon>
        <taxon>Actinomycetes</taxon>
        <taxon>Propionibacteriales</taxon>
        <taxon>Nocardioidaceae</taxon>
        <taxon>Nocardioides</taxon>
    </lineage>
</organism>
<dbReference type="Gene3D" id="3.40.50.2300">
    <property type="match status" value="1"/>
</dbReference>
<dbReference type="SMART" id="SM00448">
    <property type="entry name" value="REC"/>
    <property type="match status" value="1"/>
</dbReference>
<proteinExistence type="predicted"/>
<dbReference type="InterPro" id="IPR001867">
    <property type="entry name" value="OmpR/PhoB-type_DNA-bd"/>
</dbReference>
<keyword evidence="12" id="KW-1185">Reference proteome</keyword>
<dbReference type="SMART" id="SM00862">
    <property type="entry name" value="Trans_reg_C"/>
    <property type="match status" value="1"/>
</dbReference>
<gene>
    <name evidence="11" type="ORF">D9V37_08415</name>
</gene>
<feature type="DNA-binding region" description="OmpR/PhoB-type" evidence="8">
    <location>
        <begin position="131"/>
        <end position="230"/>
    </location>
</feature>
<sequence length="236" mass="25755">MAEQPRGTGRVLVVDDDASLAEMLSLVLRNEGFESRIVATGDAALGAFRDYRPDVVLLDLMLPGKGGIEVCREIRAESGVPIVMLTAKSDTVDVVAGLESGADDYVVKPFKPKELLARIRARVRRLGENPPESLTVGDLRIDVAGHAVTRAGEPLALTPLEFDLLVCLARRPWQVFTREVLLEQVWGYRHAADTRLVNVHVQRLRAKVEQDPENPEIVVTVRGVGYKAGGSLDAEG</sequence>
<keyword evidence="3" id="KW-0805">Transcription regulation</keyword>
<dbReference type="FunFam" id="3.40.50.2300:FF:000001">
    <property type="entry name" value="DNA-binding response regulator PhoB"/>
    <property type="match status" value="1"/>
</dbReference>
<accession>A0A3L8P4J3</accession>
<reference evidence="11 12" key="1">
    <citation type="submission" date="2018-10" db="EMBL/GenBank/DDBJ databases">
        <title>Marmoricola sp. 4Q3S-7 whole genome shotgun sequence.</title>
        <authorList>
            <person name="Li F."/>
        </authorList>
    </citation>
    <scope>NUCLEOTIDE SEQUENCE [LARGE SCALE GENOMIC DNA]</scope>
    <source>
        <strain evidence="11 12">4Q3S-7</strain>
    </source>
</reference>
<evidence type="ECO:0000256" key="1">
    <source>
        <dbReference type="ARBA" id="ARBA00022553"/>
    </source>
</evidence>
<dbReference type="EMBL" id="RDBE01000006">
    <property type="protein sequence ID" value="RLV49897.1"/>
    <property type="molecule type" value="Genomic_DNA"/>
</dbReference>
<dbReference type="CDD" id="cd17626">
    <property type="entry name" value="REC_OmpR_MtrA-like"/>
    <property type="match status" value="1"/>
</dbReference>
<dbReference type="GO" id="GO:0045893">
    <property type="term" value="P:positive regulation of DNA-templated transcription"/>
    <property type="evidence" value="ECO:0007669"/>
    <property type="project" value="InterPro"/>
</dbReference>
<evidence type="ECO:0000313" key="12">
    <source>
        <dbReference type="Proteomes" id="UP000281708"/>
    </source>
</evidence>
<dbReference type="InterPro" id="IPR047673">
    <property type="entry name" value="MtrA_REC"/>
</dbReference>
<dbReference type="Gene3D" id="1.10.10.10">
    <property type="entry name" value="Winged helix-like DNA-binding domain superfamily/Winged helix DNA-binding domain"/>
    <property type="match status" value="1"/>
</dbReference>
<dbReference type="InterPro" id="IPR039420">
    <property type="entry name" value="WalR-like"/>
</dbReference>
<keyword evidence="1 7" id="KW-0597">Phosphoprotein</keyword>
<comment type="caution">
    <text evidence="11">The sequence shown here is derived from an EMBL/GenBank/DDBJ whole genome shotgun (WGS) entry which is preliminary data.</text>
</comment>
<dbReference type="CDD" id="cd00383">
    <property type="entry name" value="trans_reg_C"/>
    <property type="match status" value="1"/>
</dbReference>
<dbReference type="Pfam" id="PF00486">
    <property type="entry name" value="Trans_reg_C"/>
    <property type="match status" value="1"/>
</dbReference>
<evidence type="ECO:0000256" key="3">
    <source>
        <dbReference type="ARBA" id="ARBA00023015"/>
    </source>
</evidence>
<evidence type="ECO:0000256" key="7">
    <source>
        <dbReference type="PROSITE-ProRule" id="PRU00169"/>
    </source>
</evidence>
<dbReference type="PROSITE" id="PS51755">
    <property type="entry name" value="OMPR_PHOB"/>
    <property type="match status" value="1"/>
</dbReference>
<dbReference type="GO" id="GO:0000976">
    <property type="term" value="F:transcription cis-regulatory region binding"/>
    <property type="evidence" value="ECO:0007669"/>
    <property type="project" value="InterPro"/>
</dbReference>
<dbReference type="PANTHER" id="PTHR48111">
    <property type="entry name" value="REGULATOR OF RPOS"/>
    <property type="match status" value="1"/>
</dbReference>
<evidence type="ECO:0000256" key="4">
    <source>
        <dbReference type="ARBA" id="ARBA00023125"/>
    </source>
</evidence>
<dbReference type="GO" id="GO:0032993">
    <property type="term" value="C:protein-DNA complex"/>
    <property type="evidence" value="ECO:0007669"/>
    <property type="project" value="TreeGrafter"/>
</dbReference>
<dbReference type="PROSITE" id="PS50110">
    <property type="entry name" value="RESPONSE_REGULATORY"/>
    <property type="match status" value="1"/>
</dbReference>
<dbReference type="NCBIfam" id="NF040689">
    <property type="entry name" value="MtrAB_MtrA"/>
    <property type="match status" value="1"/>
</dbReference>
<name>A0A3L8P4J3_9ACTN</name>
<evidence type="ECO:0000256" key="8">
    <source>
        <dbReference type="PROSITE-ProRule" id="PRU01091"/>
    </source>
</evidence>
<evidence type="ECO:0000259" key="10">
    <source>
        <dbReference type="PROSITE" id="PS51755"/>
    </source>
</evidence>
<feature type="domain" description="OmpR/PhoB-type" evidence="10">
    <location>
        <begin position="131"/>
        <end position="230"/>
    </location>
</feature>
<dbReference type="InterPro" id="IPR011006">
    <property type="entry name" value="CheY-like_superfamily"/>
</dbReference>
<dbReference type="InterPro" id="IPR047671">
    <property type="entry name" value="MtrAB_MtrA"/>
</dbReference>
<evidence type="ECO:0000313" key="11">
    <source>
        <dbReference type="EMBL" id="RLV49897.1"/>
    </source>
</evidence>